<protein>
    <submittedName>
        <fullName evidence="1">Unannotated protein</fullName>
    </submittedName>
</protein>
<reference evidence="1" key="1">
    <citation type="submission" date="2020-05" db="EMBL/GenBank/DDBJ databases">
        <authorList>
            <person name="Chiriac C."/>
            <person name="Salcher M."/>
            <person name="Ghai R."/>
            <person name="Kavagutti S V."/>
        </authorList>
    </citation>
    <scope>NUCLEOTIDE SEQUENCE</scope>
</reference>
<name>A0A6J7EH17_9ZZZZ</name>
<accession>A0A6J7EH17</accession>
<sequence>MKTSFTIPSHSPPAVLSKVLCALTCVLQGESAYTVAAWFSAARSAGAKVSASAKQAS</sequence>
<proteinExistence type="predicted"/>
<dbReference type="EMBL" id="CAFBLR010000135">
    <property type="protein sequence ID" value="CAB4880565.1"/>
    <property type="molecule type" value="Genomic_DNA"/>
</dbReference>
<dbReference type="AlphaFoldDB" id="A0A6J7EH17"/>
<organism evidence="1">
    <name type="scientific">freshwater metagenome</name>
    <dbReference type="NCBI Taxonomy" id="449393"/>
    <lineage>
        <taxon>unclassified sequences</taxon>
        <taxon>metagenomes</taxon>
        <taxon>ecological metagenomes</taxon>
    </lineage>
</organism>
<evidence type="ECO:0000313" key="1">
    <source>
        <dbReference type="EMBL" id="CAB4880565.1"/>
    </source>
</evidence>
<gene>
    <name evidence="1" type="ORF">UFOPK3417_01330</name>
</gene>